<evidence type="ECO:0000313" key="19">
    <source>
        <dbReference type="RefSeq" id="XP_022096381.1"/>
    </source>
</evidence>
<feature type="region of interest" description="Disordered" evidence="14">
    <location>
        <begin position="1565"/>
        <end position="1671"/>
    </location>
</feature>
<feature type="compositionally biased region" description="Basic residues" evidence="14">
    <location>
        <begin position="1662"/>
        <end position="1671"/>
    </location>
</feature>
<feature type="compositionally biased region" description="Polar residues" evidence="14">
    <location>
        <begin position="2147"/>
        <end position="2157"/>
    </location>
</feature>
<dbReference type="PROSITE" id="PS00108">
    <property type="entry name" value="PROTEIN_KINASE_ST"/>
    <property type="match status" value="1"/>
</dbReference>
<keyword evidence="12" id="KW-0040">ANK repeat</keyword>
<comment type="similarity">
    <text evidence="1">Belongs to the protein kinase superfamily. STE Ser/Thr protein kinase family. STE20 subfamily.</text>
</comment>
<evidence type="ECO:0000256" key="9">
    <source>
        <dbReference type="ARBA" id="ARBA00048679"/>
    </source>
</evidence>
<feature type="compositionally biased region" description="Low complexity" evidence="14">
    <location>
        <begin position="2275"/>
        <end position="2294"/>
    </location>
</feature>
<dbReference type="PROSITE" id="PS00107">
    <property type="entry name" value="PROTEIN_KINASE_ATP"/>
    <property type="match status" value="1"/>
</dbReference>
<dbReference type="InterPro" id="IPR008271">
    <property type="entry name" value="Ser/Thr_kinase_AS"/>
</dbReference>
<evidence type="ECO:0000256" key="13">
    <source>
        <dbReference type="PROSITE-ProRule" id="PRU10141"/>
    </source>
</evidence>
<dbReference type="Gene3D" id="1.25.40.20">
    <property type="entry name" value="Ankyrin repeat-containing domain"/>
    <property type="match status" value="3"/>
</dbReference>
<dbReference type="RefSeq" id="XP_022096381.1">
    <property type="nucleotide sequence ID" value="XM_022240689.1"/>
</dbReference>
<dbReference type="PRINTS" id="PR01415">
    <property type="entry name" value="ANKYRIN"/>
</dbReference>
<feature type="compositionally biased region" description="Low complexity" evidence="14">
    <location>
        <begin position="1245"/>
        <end position="1255"/>
    </location>
</feature>
<feature type="region of interest" description="Disordered" evidence="14">
    <location>
        <begin position="1120"/>
        <end position="1376"/>
    </location>
</feature>
<feature type="region of interest" description="Disordered" evidence="14">
    <location>
        <begin position="1794"/>
        <end position="1927"/>
    </location>
</feature>
<protein>
    <recommendedName>
        <fullName evidence="10">Mitogen-activated protein kinase kinase kinase 19</fullName>
        <ecNumber evidence="2">2.7.11.1</ecNumber>
    </recommendedName>
    <alternativeName>
        <fullName evidence="11">SPS1/STE20-related protein kinase YSK4</fullName>
    </alternativeName>
</protein>
<dbReference type="Pfam" id="PF00023">
    <property type="entry name" value="Ank"/>
    <property type="match status" value="1"/>
</dbReference>
<keyword evidence="5 13" id="KW-0547">Nucleotide-binding</keyword>
<dbReference type="SUPFAM" id="SSF48403">
    <property type="entry name" value="Ankyrin repeat"/>
    <property type="match status" value="1"/>
</dbReference>
<feature type="region of interest" description="Disordered" evidence="14">
    <location>
        <begin position="782"/>
        <end position="829"/>
    </location>
</feature>
<feature type="compositionally biased region" description="Low complexity" evidence="14">
    <location>
        <begin position="803"/>
        <end position="820"/>
    </location>
</feature>
<comment type="catalytic activity">
    <reaction evidence="8">
        <text>L-threonyl-[protein] + ATP = O-phospho-L-threonyl-[protein] + ADP + H(+)</text>
        <dbReference type="Rhea" id="RHEA:46608"/>
        <dbReference type="Rhea" id="RHEA-COMP:11060"/>
        <dbReference type="Rhea" id="RHEA-COMP:11605"/>
        <dbReference type="ChEBI" id="CHEBI:15378"/>
        <dbReference type="ChEBI" id="CHEBI:30013"/>
        <dbReference type="ChEBI" id="CHEBI:30616"/>
        <dbReference type="ChEBI" id="CHEBI:61977"/>
        <dbReference type="ChEBI" id="CHEBI:456216"/>
        <dbReference type="EC" id="2.7.11.1"/>
    </reaction>
</comment>
<evidence type="ECO:0000256" key="14">
    <source>
        <dbReference type="SAM" id="MobiDB-lite"/>
    </source>
</evidence>
<evidence type="ECO:0000256" key="3">
    <source>
        <dbReference type="ARBA" id="ARBA00022527"/>
    </source>
</evidence>
<dbReference type="PROSITE" id="PS50297">
    <property type="entry name" value="ANK_REP_REGION"/>
    <property type="match status" value="3"/>
</dbReference>
<reference evidence="17 18" key="1">
    <citation type="submission" date="2025-04" db="UniProtKB">
        <authorList>
            <consortium name="RefSeq"/>
        </authorList>
    </citation>
    <scope>IDENTIFICATION</scope>
</reference>
<dbReference type="InterPro" id="IPR011009">
    <property type="entry name" value="Kinase-like_dom_sf"/>
</dbReference>
<evidence type="ECO:0000256" key="4">
    <source>
        <dbReference type="ARBA" id="ARBA00022679"/>
    </source>
</evidence>
<accession>A0A8B7YV69</accession>
<dbReference type="PROSITE" id="PS50088">
    <property type="entry name" value="ANK_REPEAT"/>
    <property type="match status" value="3"/>
</dbReference>
<feature type="region of interest" description="Disordered" evidence="14">
    <location>
        <begin position="906"/>
        <end position="945"/>
    </location>
</feature>
<feature type="repeat" description="ANK" evidence="12">
    <location>
        <begin position="290"/>
        <end position="322"/>
    </location>
</feature>
<feature type="compositionally biased region" description="Basic and acidic residues" evidence="14">
    <location>
        <begin position="1981"/>
        <end position="1993"/>
    </location>
</feature>
<keyword evidence="4" id="KW-0808">Transferase</keyword>
<evidence type="ECO:0000259" key="15">
    <source>
        <dbReference type="PROSITE" id="PS50011"/>
    </source>
</evidence>
<dbReference type="SMART" id="SM00220">
    <property type="entry name" value="S_TKc"/>
    <property type="match status" value="1"/>
</dbReference>
<dbReference type="PANTHER" id="PTHR11584">
    <property type="entry name" value="SERINE/THREONINE PROTEIN KINASE"/>
    <property type="match status" value="1"/>
</dbReference>
<feature type="compositionally biased region" description="Polar residues" evidence="14">
    <location>
        <begin position="1177"/>
        <end position="1208"/>
    </location>
</feature>
<organism evidence="16 18">
    <name type="scientific">Acanthaster planci</name>
    <name type="common">Crown-of-thorns starfish</name>
    <dbReference type="NCBI Taxonomy" id="133434"/>
    <lineage>
        <taxon>Eukaryota</taxon>
        <taxon>Metazoa</taxon>
        <taxon>Echinodermata</taxon>
        <taxon>Eleutherozoa</taxon>
        <taxon>Asterozoa</taxon>
        <taxon>Asteroidea</taxon>
        <taxon>Valvatacea</taxon>
        <taxon>Valvatida</taxon>
        <taxon>Acanthasteridae</taxon>
        <taxon>Acanthaster</taxon>
    </lineage>
</organism>
<feature type="compositionally biased region" description="Polar residues" evidence="14">
    <location>
        <begin position="1123"/>
        <end position="1170"/>
    </location>
</feature>
<feature type="compositionally biased region" description="Polar residues" evidence="14">
    <location>
        <begin position="906"/>
        <end position="917"/>
    </location>
</feature>
<feature type="compositionally biased region" description="Basic and acidic residues" evidence="14">
    <location>
        <begin position="1542"/>
        <end position="1551"/>
    </location>
</feature>
<feature type="compositionally biased region" description="Polar residues" evidence="14">
    <location>
        <begin position="1474"/>
        <end position="1488"/>
    </location>
</feature>
<evidence type="ECO:0000256" key="1">
    <source>
        <dbReference type="ARBA" id="ARBA00008874"/>
    </source>
</evidence>
<feature type="compositionally biased region" description="Polar residues" evidence="14">
    <location>
        <begin position="1852"/>
        <end position="1861"/>
    </location>
</feature>
<proteinExistence type="inferred from homology"/>
<feature type="compositionally biased region" description="Basic and acidic residues" evidence="14">
    <location>
        <begin position="1825"/>
        <end position="1851"/>
    </location>
</feature>
<evidence type="ECO:0000256" key="6">
    <source>
        <dbReference type="ARBA" id="ARBA00022777"/>
    </source>
</evidence>
<dbReference type="PANTHER" id="PTHR11584:SF369">
    <property type="entry name" value="MITOGEN-ACTIVATED PROTEIN KINASE KINASE KINASE 19-RELATED"/>
    <property type="match status" value="1"/>
</dbReference>
<comment type="catalytic activity">
    <reaction evidence="9">
        <text>L-seryl-[protein] + ATP = O-phospho-L-seryl-[protein] + ADP + H(+)</text>
        <dbReference type="Rhea" id="RHEA:17989"/>
        <dbReference type="Rhea" id="RHEA-COMP:9863"/>
        <dbReference type="Rhea" id="RHEA-COMP:11604"/>
        <dbReference type="ChEBI" id="CHEBI:15378"/>
        <dbReference type="ChEBI" id="CHEBI:29999"/>
        <dbReference type="ChEBI" id="CHEBI:30616"/>
        <dbReference type="ChEBI" id="CHEBI:83421"/>
        <dbReference type="ChEBI" id="CHEBI:456216"/>
        <dbReference type="EC" id="2.7.11.1"/>
    </reaction>
</comment>
<feature type="compositionally biased region" description="Polar residues" evidence="14">
    <location>
        <begin position="1270"/>
        <end position="1280"/>
    </location>
</feature>
<dbReference type="SMART" id="SM00248">
    <property type="entry name" value="ANK"/>
    <property type="match status" value="7"/>
</dbReference>
<dbReference type="SUPFAM" id="SSF56112">
    <property type="entry name" value="Protein kinase-like (PK-like)"/>
    <property type="match status" value="1"/>
</dbReference>
<feature type="region of interest" description="Disordered" evidence="14">
    <location>
        <begin position="649"/>
        <end position="669"/>
    </location>
</feature>
<keyword evidence="7 13" id="KW-0067">ATP-binding</keyword>
<evidence type="ECO:0000256" key="2">
    <source>
        <dbReference type="ARBA" id="ARBA00012513"/>
    </source>
</evidence>
<evidence type="ECO:0000256" key="5">
    <source>
        <dbReference type="ARBA" id="ARBA00022741"/>
    </source>
</evidence>
<evidence type="ECO:0000313" key="18">
    <source>
        <dbReference type="RefSeq" id="XP_022096380.1"/>
    </source>
</evidence>
<feature type="compositionally biased region" description="Polar residues" evidence="14">
    <location>
        <begin position="1970"/>
        <end position="1980"/>
    </location>
</feature>
<dbReference type="InterPro" id="IPR017441">
    <property type="entry name" value="Protein_kinase_ATP_BS"/>
</dbReference>
<feature type="compositionally biased region" description="Basic and acidic residues" evidence="14">
    <location>
        <begin position="2584"/>
        <end position="2612"/>
    </location>
</feature>
<feature type="repeat" description="ANK" evidence="12">
    <location>
        <begin position="114"/>
        <end position="146"/>
    </location>
</feature>
<gene>
    <name evidence="17 18 19" type="primary">LOC110982351</name>
</gene>
<dbReference type="InterPro" id="IPR000719">
    <property type="entry name" value="Prot_kinase_dom"/>
</dbReference>
<dbReference type="Pfam" id="PF00069">
    <property type="entry name" value="Pkinase"/>
    <property type="match status" value="1"/>
</dbReference>
<keyword evidence="3" id="KW-0723">Serine/threonine-protein kinase</keyword>
<feature type="compositionally biased region" description="Polar residues" evidence="14">
    <location>
        <begin position="1904"/>
        <end position="1916"/>
    </location>
</feature>
<dbReference type="PROSITE" id="PS50011">
    <property type="entry name" value="PROTEIN_KINASE_DOM"/>
    <property type="match status" value="1"/>
</dbReference>
<dbReference type="OrthoDB" id="266718at2759"/>
<sequence>MSADLLRHSPRQGPRPAHVRALSSAPQSDRPSSANSDSSGSTVSSASSTNSYRNRTLLKTYHDFAMQIFNPGHAQDVENLFLAAARDGDLERVENFLRRRSSEIVNIDVKEKRTGNTPIIWAAKNGHLKIVQLLLKYGADITIRNYDNETAMEVAKPGIRTALLQSVERTGCSPRHLLQAAWQGNIDVVQRLLNESKVLDINCRNADGYTPLLLVTRDVDLFEQIGAALEDYNPQAVVRELLAHRADVTTHDAEGRTPLHFAAASKAKVSEEIALVLMSDPSILEMRDRRSLAPIHSASQSGQVEVLVALLDSGADVNARGFAGATPLHISACAGQLQAATKLLNHGADVTLVDDSGNTPVDVAKTKKLKHALKEAWTEATQAKRDLVLTPVKPPSRVAEHHGLMAEERLMQESIGSTPRPGSSCNFTPEKRIIHKMTEAHKAMLAEEQMLRDIESGRFTPSSCPRKLGLPRASSRNSTSSGKLPIPPKTPRVLDHGFNSSSPAGSPEKNKKTRPLLGGRTRTLTVPSGESTIDIRNQRARAHAKVNQRNSDPVVSKVTTDMPQVPVTVVGLDLDDNLRDIRFRRLVSGPISPYLERRRSHDKGDGVNPTPPTERRPSAGSRGSTPSLQDLTGACVDLIKKGVKYHRSVGSSSSTISLDDESSTQPPRRVPLRANTCMQIHHLNLEQMHLRLGTPSPSLDPTQLFNPTSRNVMPLSPSHYSENIQATIFEFDNEDEGAEDGHSQVLFSNSPNLEWKGESKSNNEHLTLMRSKSILNHSKPFSIENTRVMDPSKDVSTDSGQGSRTSYSVSSSASTLSTPSPLQPRADKEMPLVKSLVTNRLGVKMTPNATNVKESPVKTRTANPVTKRPCNVNSAVTKQIDTKASTEIPLHSAKTLVVENSDTVPASVAKKQQSQTKGPEKWSSKSCGTNFANKDGKINSKFSPNLSATVHSSMSSVQEAEIEAKSGSVASAGQADTKSKSTVTSDKAQSSHQTAVSSSLNNSKQPVGDGKKHKTAFGSQSKKDQPGKQTKSTSKPTGNEVQSLSANRKGSNSILFVNTKPASSSDYGHCSSRTTAAGGQNVHETAVNKADGQFMASSDDVTNTAVTQCKTAETELLFGRLNGQRSSKKSANVTSDPGTQKTEQKASNVKTATNFKSKSVGKSQAGTDQISKPPRQANKQGKSLSPQKISAQNVDQTINKTLPVSSSGEMPKVSPRPGYCQGSKSPAGSLEKASPRLQTSKGEPSLSKSFGSGSSQVKTELRNMLKVQEGTDTNTRQPLSSDEGVGLELEEPTDKDKVHSSDEKQTVPFQKTKFHSQEAEAEKNKHDDSHNVGGKKSPVIEMFPSSQTLMKGQNGIEKKDKDGIRPKTGGSKSDSVESIEEVYEEVVFVSDEEKERKLFKVETEPSQDTVKINIKEVDMFKETKILKQKKVARKTAGRIIPAVKSQPKSDSENKIGGATKSALTAVGKSMSDIKLQTQKPPLTPQSRGTVHDRTEEKDLSGKTKKIPNPVSPKFPSTSLSKFHWSKFKSPEVSPRSDSSVDAPHDPRIIKEHTPVIRDVIELMQMGPLQPGPTPIPWKPREKISSTSSCPNPIKPSSLVKTRRRIASTKELPRKSSVKGSLRKIAIMGQNAQKGKAGRPGSGGKSRQKGKKKQEPDAISSQKKGKLRPLMKTKGKNLKLDKLHLLSEVDSSTKAFITGQGWHIQTEKNETSDVIIHDRSALDSSCDSSVHSGDAPLGHDGSPKLSPHNTLILNELCKIHPLSPAVISNIANIMSPLEVDTPHFIPDTMGTIKEFGDSLKSSSSAETDMQNRPNSTEKAFTFETESVEKLTKEASSHPEKPPQTKENTKTEVNHTPANQLSINLKPLSGHDSKDSKCDANLDESDRTKNHHATVDGGDETIAPRITTSGSSSNPTERNTFDVESEEVSSYETNPDFLRVLRLQDNPSANVSPRSTMFRAELAKEISKMDNDQSVPPETSTEQSEKRDTIKERISHKPPLPSNIHVNISELTRVPRGSVKRRHSEPPAKVSKDKQEALEKAEDVRNMIPIKNSWEEEAENPNSQFVEDGESKIRSHWREHSQVEDMVSPLKSRLPDKNFSPPSSSKESPTRRRGNSVPEVVSQEQHGRNGKRSLEDASNLELSAVLPSQRKSSTRNYSEGSEVFLNDDARNDDGNDDEDEDDAVIDDKEQILTEHVQHMSMNAMQELNTVLSQTGDIHFDFPSPTLRPASRELDTESVGFEPEAADWLNQSLAASEASDITTRTFSAMSSELQNTQSSGLSSERSHSSSTNFSESEGGLLHWKKGNVLGRGAFGVVYCGLTNTGQLIAVKQVELSDKDNKHKSRQQYEKLQEEVELLKTLRHRNIVGFLGVSLEGSTVNIFMQYIPGGSIASLLARFGALEEPVFCRYTKQILQGTEYLHAKNVIHRDIKGANIMLMSNGVIKLIDFGCAKRLCINISQSQNLLKSMRGTPYWMAPEVIMETGHGKKSDIWSIGCTVFEMATRKPPWSEMPPMTAIFAIGSGGPVPQLPEKFSCFAREFVNACLTRDQDERPTATQLLTHSFIRKRRERGRDRFETRISSSTMEDANIKFKEQVRSEDDRHKTEKRTNKKDPFS</sequence>
<feature type="compositionally biased region" description="Polar residues" evidence="14">
    <location>
        <begin position="1027"/>
        <end position="1078"/>
    </location>
</feature>
<dbReference type="Proteomes" id="UP000694845">
    <property type="component" value="Unplaced"/>
</dbReference>
<dbReference type="FunFam" id="1.10.510.10:FF:000331">
    <property type="entry name" value="Mitogen-activated protein kinase kinase kinase 19"/>
    <property type="match status" value="1"/>
</dbReference>
<feature type="region of interest" description="Disordered" evidence="14">
    <location>
        <begin position="2267"/>
        <end position="2294"/>
    </location>
</feature>
<feature type="region of interest" description="Disordered" evidence="14">
    <location>
        <begin position="1"/>
        <end position="49"/>
    </location>
</feature>
<evidence type="ECO:0000256" key="7">
    <source>
        <dbReference type="ARBA" id="ARBA00022840"/>
    </source>
</evidence>
<dbReference type="EC" id="2.7.11.1" evidence="2"/>
<feature type="domain" description="Protein kinase" evidence="15">
    <location>
        <begin position="2300"/>
        <end position="2561"/>
    </location>
</feature>
<dbReference type="Pfam" id="PF12796">
    <property type="entry name" value="Ank_2"/>
    <property type="match status" value="2"/>
</dbReference>
<feature type="compositionally biased region" description="Polar residues" evidence="14">
    <location>
        <begin position="1798"/>
        <end position="1817"/>
    </location>
</feature>
<feature type="compositionally biased region" description="Basic and acidic residues" evidence="14">
    <location>
        <begin position="2067"/>
        <end position="2081"/>
    </location>
</feature>
<feature type="compositionally biased region" description="Basic and acidic residues" evidence="14">
    <location>
        <begin position="1867"/>
        <end position="1886"/>
    </location>
</feature>
<feature type="compositionally biased region" description="Basic and acidic residues" evidence="14">
    <location>
        <begin position="1315"/>
        <end position="1330"/>
    </location>
</feature>
<dbReference type="GO" id="GO:0005524">
    <property type="term" value="F:ATP binding"/>
    <property type="evidence" value="ECO:0007669"/>
    <property type="project" value="UniProtKB-UniRule"/>
</dbReference>
<dbReference type="InterPro" id="IPR002110">
    <property type="entry name" value="Ankyrin_rpt"/>
</dbReference>
<evidence type="ECO:0000256" key="11">
    <source>
        <dbReference type="ARBA" id="ARBA00080573"/>
    </source>
</evidence>
<name>A0A8B7YV69_ACAPL</name>
<feature type="region of interest" description="Disordered" evidence="14">
    <location>
        <begin position="1964"/>
        <end position="2179"/>
    </location>
</feature>
<feature type="binding site" evidence="13">
    <location>
        <position position="2328"/>
    </location>
    <ligand>
        <name>ATP</name>
        <dbReference type="ChEBI" id="CHEBI:30616"/>
    </ligand>
</feature>
<dbReference type="OMA" id="HMELHAS"/>
<feature type="compositionally biased region" description="Basic and acidic residues" evidence="14">
    <location>
        <begin position="2022"/>
        <end position="2043"/>
    </location>
</feature>
<evidence type="ECO:0000256" key="12">
    <source>
        <dbReference type="PROSITE-ProRule" id="PRU00023"/>
    </source>
</evidence>
<evidence type="ECO:0000256" key="10">
    <source>
        <dbReference type="ARBA" id="ARBA00069016"/>
    </source>
</evidence>
<evidence type="ECO:0000313" key="16">
    <source>
        <dbReference type="Proteomes" id="UP000694845"/>
    </source>
</evidence>
<dbReference type="InterPro" id="IPR036770">
    <property type="entry name" value="Ankyrin_rpt-contain_sf"/>
</dbReference>
<evidence type="ECO:0000313" key="17">
    <source>
        <dbReference type="RefSeq" id="XP_022096379.1"/>
    </source>
</evidence>
<feature type="compositionally biased region" description="Basic and acidic residues" evidence="14">
    <location>
        <begin position="1292"/>
        <end position="1305"/>
    </location>
</feature>
<dbReference type="GeneID" id="110982351"/>
<feature type="region of interest" description="Disordered" evidence="14">
    <location>
        <begin position="594"/>
        <end position="630"/>
    </location>
</feature>
<feature type="region of interest" description="Disordered" evidence="14">
    <location>
        <begin position="1469"/>
        <end position="1551"/>
    </location>
</feature>
<dbReference type="RefSeq" id="XP_022096380.1">
    <property type="nucleotide sequence ID" value="XM_022240688.1"/>
</dbReference>
<dbReference type="Gene3D" id="1.10.510.10">
    <property type="entry name" value="Transferase(Phosphotransferase) domain 1"/>
    <property type="match status" value="1"/>
</dbReference>
<dbReference type="CDD" id="cd06631">
    <property type="entry name" value="STKc_YSK4"/>
    <property type="match status" value="1"/>
</dbReference>
<keyword evidence="16" id="KW-1185">Reference proteome</keyword>
<feature type="region of interest" description="Disordered" evidence="14">
    <location>
        <begin position="457"/>
        <end position="527"/>
    </location>
</feature>
<dbReference type="RefSeq" id="XP_022096379.1">
    <property type="nucleotide sequence ID" value="XM_022240687.1"/>
</dbReference>
<feature type="region of interest" description="Disordered" evidence="14">
    <location>
        <begin position="2576"/>
        <end position="2612"/>
    </location>
</feature>
<feature type="compositionally biased region" description="Basic and acidic residues" evidence="14">
    <location>
        <begin position="595"/>
        <end position="605"/>
    </location>
</feature>
<feature type="compositionally biased region" description="Polar residues" evidence="14">
    <location>
        <begin position="621"/>
        <end position="630"/>
    </location>
</feature>
<feature type="compositionally biased region" description="Basic and acidic residues" evidence="14">
    <location>
        <begin position="1356"/>
        <end position="1365"/>
    </location>
</feature>
<evidence type="ECO:0000256" key="8">
    <source>
        <dbReference type="ARBA" id="ARBA00047899"/>
    </source>
</evidence>
<dbReference type="KEGG" id="aplc:110982351"/>
<feature type="repeat" description="ANK" evidence="12">
    <location>
        <begin position="323"/>
        <end position="355"/>
    </location>
</feature>
<feature type="region of interest" description="Disordered" evidence="14">
    <location>
        <begin position="959"/>
        <end position="1080"/>
    </location>
</feature>
<feature type="compositionally biased region" description="Basic and acidic residues" evidence="14">
    <location>
        <begin position="1489"/>
        <end position="1501"/>
    </location>
</feature>
<dbReference type="GO" id="GO:0004674">
    <property type="term" value="F:protein serine/threonine kinase activity"/>
    <property type="evidence" value="ECO:0007669"/>
    <property type="project" value="UniProtKB-KW"/>
</dbReference>
<dbReference type="GO" id="GO:0035556">
    <property type="term" value="P:intracellular signal transduction"/>
    <property type="evidence" value="ECO:0007669"/>
    <property type="project" value="UniProtKB-ARBA"/>
</dbReference>
<keyword evidence="6" id="KW-0418">Kinase</keyword>
<feature type="compositionally biased region" description="Low complexity" evidence="14">
    <location>
        <begin position="28"/>
        <end position="49"/>
    </location>
</feature>
<feature type="compositionally biased region" description="Polar residues" evidence="14">
    <location>
        <begin position="968"/>
        <end position="1005"/>
    </location>
</feature>